<comment type="caution">
    <text evidence="1">The sequence shown here is derived from an EMBL/GenBank/DDBJ whole genome shotgun (WGS) entry which is preliminary data.</text>
</comment>
<proteinExistence type="predicted"/>
<dbReference type="EMBL" id="MCWU01000002">
    <property type="protein sequence ID" value="PMJ71398.1"/>
    <property type="molecule type" value="Genomic_DNA"/>
</dbReference>
<dbReference type="RefSeq" id="WP_102515105.1">
    <property type="nucleotide sequence ID" value="NZ_CAWNSM010000002.1"/>
</dbReference>
<dbReference type="AlphaFoldDB" id="A0A2N7FQ17"/>
<dbReference type="Proteomes" id="UP000235330">
    <property type="component" value="Unassembled WGS sequence"/>
</dbReference>
<evidence type="ECO:0000313" key="1">
    <source>
        <dbReference type="EMBL" id="PMJ71398.1"/>
    </source>
</evidence>
<gene>
    <name evidence="1" type="ORF">BCU17_00490</name>
</gene>
<accession>A0A2N7FQ17</accession>
<reference evidence="2" key="1">
    <citation type="submission" date="2016-07" db="EMBL/GenBank/DDBJ databases">
        <title>Nontailed viruses are major unrecognized killers of bacteria in the ocean.</title>
        <authorList>
            <person name="Kauffman K."/>
            <person name="Hussain F."/>
            <person name="Yang J."/>
            <person name="Arevalo P."/>
            <person name="Brown J."/>
            <person name="Cutler M."/>
            <person name="Kelly L."/>
            <person name="Polz M.F."/>
        </authorList>
    </citation>
    <scope>NUCLEOTIDE SEQUENCE [LARGE SCALE GENOMIC DNA]</scope>
    <source>
        <strain evidence="2">10N.261.55.E11</strain>
    </source>
</reference>
<name>A0A2N7FQ17_VIBSP</name>
<sequence>MISRRVCLGLALTTPVFVSAQENSLDQLMSMSLEELSMLDVEMETASKATQKLADICVNQESVYVRISHEF</sequence>
<evidence type="ECO:0000313" key="2">
    <source>
        <dbReference type="Proteomes" id="UP000235330"/>
    </source>
</evidence>
<organism evidence="1 2">
    <name type="scientific">Vibrio splendidus</name>
    <dbReference type="NCBI Taxonomy" id="29497"/>
    <lineage>
        <taxon>Bacteria</taxon>
        <taxon>Pseudomonadati</taxon>
        <taxon>Pseudomonadota</taxon>
        <taxon>Gammaproteobacteria</taxon>
        <taxon>Vibrionales</taxon>
        <taxon>Vibrionaceae</taxon>
        <taxon>Vibrio</taxon>
    </lineage>
</organism>
<protein>
    <submittedName>
        <fullName evidence="1">Uncharacterized protein</fullName>
    </submittedName>
</protein>